<dbReference type="EMBL" id="AP005063">
    <property type="protein sequence ID" value="BAC83670.1"/>
    <property type="molecule type" value="Genomic_DNA"/>
</dbReference>
<dbReference type="Proteomes" id="UP000000763">
    <property type="component" value="Chromosome 7"/>
</dbReference>
<feature type="region of interest" description="Disordered" evidence="1">
    <location>
        <begin position="357"/>
        <end position="389"/>
    </location>
</feature>
<organism evidence="2 3">
    <name type="scientific">Oryza sativa subsp. japonica</name>
    <name type="common">Rice</name>
    <dbReference type="NCBI Taxonomy" id="39947"/>
    <lineage>
        <taxon>Eukaryota</taxon>
        <taxon>Viridiplantae</taxon>
        <taxon>Streptophyta</taxon>
        <taxon>Embryophyta</taxon>
        <taxon>Tracheophyta</taxon>
        <taxon>Spermatophyta</taxon>
        <taxon>Magnoliopsida</taxon>
        <taxon>Liliopsida</taxon>
        <taxon>Poales</taxon>
        <taxon>Poaceae</taxon>
        <taxon>BOP clade</taxon>
        <taxon>Oryzoideae</taxon>
        <taxon>Oryzeae</taxon>
        <taxon>Oryzinae</taxon>
        <taxon>Oryza</taxon>
        <taxon>Oryza sativa</taxon>
    </lineage>
</organism>
<dbReference type="AlphaFoldDB" id="Q6Z638"/>
<evidence type="ECO:0000313" key="3">
    <source>
        <dbReference type="Proteomes" id="UP000000763"/>
    </source>
</evidence>
<feature type="compositionally biased region" description="Low complexity" evidence="1">
    <location>
        <begin position="115"/>
        <end position="125"/>
    </location>
</feature>
<name>Q6Z638_ORYSJ</name>
<evidence type="ECO:0000256" key="1">
    <source>
        <dbReference type="SAM" id="MobiDB-lite"/>
    </source>
</evidence>
<reference evidence="3" key="2">
    <citation type="journal article" date="2008" name="Nucleic Acids Res.">
        <title>The rice annotation project database (RAP-DB): 2008 update.</title>
        <authorList>
            <consortium name="The rice annotation project (RAP)"/>
        </authorList>
    </citation>
    <scope>GENOME REANNOTATION</scope>
    <source>
        <strain evidence="3">cv. Nipponbare</strain>
    </source>
</reference>
<proteinExistence type="predicted"/>
<gene>
    <name evidence="2" type="primary">OSJNBa0016I05.24</name>
</gene>
<reference evidence="3" key="1">
    <citation type="journal article" date="2005" name="Nature">
        <title>The map-based sequence of the rice genome.</title>
        <authorList>
            <consortium name="International rice genome sequencing project (IRGSP)"/>
            <person name="Matsumoto T."/>
            <person name="Wu J."/>
            <person name="Kanamori H."/>
            <person name="Katayose Y."/>
            <person name="Fujisawa M."/>
            <person name="Namiki N."/>
            <person name="Mizuno H."/>
            <person name="Yamamoto K."/>
            <person name="Antonio B.A."/>
            <person name="Baba T."/>
            <person name="Sakata K."/>
            <person name="Nagamura Y."/>
            <person name="Aoki H."/>
            <person name="Arikawa K."/>
            <person name="Arita K."/>
            <person name="Bito T."/>
            <person name="Chiden Y."/>
            <person name="Fujitsuka N."/>
            <person name="Fukunaka R."/>
            <person name="Hamada M."/>
            <person name="Harada C."/>
            <person name="Hayashi A."/>
            <person name="Hijishita S."/>
            <person name="Honda M."/>
            <person name="Hosokawa S."/>
            <person name="Ichikawa Y."/>
            <person name="Idonuma A."/>
            <person name="Iijima M."/>
            <person name="Ikeda M."/>
            <person name="Ikeno M."/>
            <person name="Ito K."/>
            <person name="Ito S."/>
            <person name="Ito T."/>
            <person name="Ito Y."/>
            <person name="Ito Y."/>
            <person name="Iwabuchi A."/>
            <person name="Kamiya K."/>
            <person name="Karasawa W."/>
            <person name="Kurita K."/>
            <person name="Katagiri S."/>
            <person name="Kikuta A."/>
            <person name="Kobayashi H."/>
            <person name="Kobayashi N."/>
            <person name="Machita K."/>
            <person name="Maehara T."/>
            <person name="Masukawa M."/>
            <person name="Mizubayashi T."/>
            <person name="Mukai Y."/>
            <person name="Nagasaki H."/>
            <person name="Nagata Y."/>
            <person name="Naito S."/>
            <person name="Nakashima M."/>
            <person name="Nakama Y."/>
            <person name="Nakamichi Y."/>
            <person name="Nakamura M."/>
            <person name="Meguro A."/>
            <person name="Negishi M."/>
            <person name="Ohta I."/>
            <person name="Ohta T."/>
            <person name="Okamoto M."/>
            <person name="Ono N."/>
            <person name="Saji S."/>
            <person name="Sakaguchi M."/>
            <person name="Sakai K."/>
            <person name="Shibata M."/>
            <person name="Shimokawa T."/>
            <person name="Song J."/>
            <person name="Takazaki Y."/>
            <person name="Terasawa K."/>
            <person name="Tsugane M."/>
            <person name="Tsuji K."/>
            <person name="Ueda S."/>
            <person name="Waki K."/>
            <person name="Yamagata H."/>
            <person name="Yamamoto M."/>
            <person name="Yamamoto S."/>
            <person name="Yamane H."/>
            <person name="Yoshiki S."/>
            <person name="Yoshihara R."/>
            <person name="Yukawa K."/>
            <person name="Zhong H."/>
            <person name="Yano M."/>
            <person name="Yuan Q."/>
            <person name="Ouyang S."/>
            <person name="Liu J."/>
            <person name="Jones K.M."/>
            <person name="Gansberger K."/>
            <person name="Moffat K."/>
            <person name="Hill J."/>
            <person name="Bera J."/>
            <person name="Fadrosh D."/>
            <person name="Jin S."/>
            <person name="Johri S."/>
            <person name="Kim M."/>
            <person name="Overton L."/>
            <person name="Reardon M."/>
            <person name="Tsitrin T."/>
            <person name="Vuong H."/>
            <person name="Weaver B."/>
            <person name="Ciecko A."/>
            <person name="Tallon L."/>
            <person name="Jackson J."/>
            <person name="Pai G."/>
            <person name="Aken S.V."/>
            <person name="Utterback T."/>
            <person name="Reidmuller S."/>
            <person name="Feldblyum T."/>
            <person name="Hsiao J."/>
            <person name="Zismann V."/>
            <person name="Iobst S."/>
            <person name="de Vazeille A.R."/>
            <person name="Buell C.R."/>
            <person name="Ying K."/>
            <person name="Li Y."/>
            <person name="Lu T."/>
            <person name="Huang Y."/>
            <person name="Zhao Q."/>
            <person name="Feng Q."/>
            <person name="Zhang L."/>
            <person name="Zhu J."/>
            <person name="Weng Q."/>
            <person name="Mu J."/>
            <person name="Lu Y."/>
            <person name="Fan D."/>
            <person name="Liu Y."/>
            <person name="Guan J."/>
            <person name="Zhang Y."/>
            <person name="Yu S."/>
            <person name="Liu X."/>
            <person name="Zhang Y."/>
            <person name="Hong G."/>
            <person name="Han B."/>
            <person name="Choisne N."/>
            <person name="Demange N."/>
            <person name="Orjeda G."/>
            <person name="Samain S."/>
            <person name="Cattolico L."/>
            <person name="Pelletier E."/>
            <person name="Couloux A."/>
            <person name="Segurens B."/>
            <person name="Wincker P."/>
            <person name="D'Hont A."/>
            <person name="Scarpelli C."/>
            <person name="Weissenbach J."/>
            <person name="Salanoubat M."/>
            <person name="Quetier F."/>
            <person name="Yu Y."/>
            <person name="Kim H.R."/>
            <person name="Rambo T."/>
            <person name="Currie J."/>
            <person name="Collura K."/>
            <person name="Luo M."/>
            <person name="Yang T."/>
            <person name="Ammiraju J.S.S."/>
            <person name="Engler F."/>
            <person name="Soderlund C."/>
            <person name="Wing R.A."/>
            <person name="Palmer L.E."/>
            <person name="de la Bastide M."/>
            <person name="Spiegel L."/>
            <person name="Nascimento L."/>
            <person name="Zutavern T."/>
            <person name="O'Shaughnessy A."/>
            <person name="Dike S."/>
            <person name="Dedhia N."/>
            <person name="Preston R."/>
            <person name="Balija V."/>
            <person name="McCombie W.R."/>
            <person name="Chow T."/>
            <person name="Chen H."/>
            <person name="Chung M."/>
            <person name="Chen C."/>
            <person name="Shaw J."/>
            <person name="Wu H."/>
            <person name="Hsiao K."/>
            <person name="Chao Y."/>
            <person name="Chu M."/>
            <person name="Cheng C."/>
            <person name="Hour A."/>
            <person name="Lee P."/>
            <person name="Lin S."/>
            <person name="Lin Y."/>
            <person name="Liou J."/>
            <person name="Liu S."/>
            <person name="Hsing Y."/>
            <person name="Raghuvanshi S."/>
            <person name="Mohanty A."/>
            <person name="Bharti A.K."/>
            <person name="Gaur A."/>
            <person name="Gupta V."/>
            <person name="Kumar D."/>
            <person name="Ravi V."/>
            <person name="Vij S."/>
            <person name="Kapur A."/>
            <person name="Khurana P."/>
            <person name="Khurana P."/>
            <person name="Khurana J.P."/>
            <person name="Tyagi A.K."/>
            <person name="Gaikwad K."/>
            <person name="Singh A."/>
            <person name="Dalal V."/>
            <person name="Srivastava S."/>
            <person name="Dixit A."/>
            <person name="Pal A.K."/>
            <person name="Ghazi I.A."/>
            <person name="Yadav M."/>
            <person name="Pandit A."/>
            <person name="Bhargava A."/>
            <person name="Sureshbabu K."/>
            <person name="Batra K."/>
            <person name="Sharma T.R."/>
            <person name="Mohapatra T."/>
            <person name="Singh N.K."/>
            <person name="Messing J."/>
            <person name="Nelson A.B."/>
            <person name="Fuks G."/>
            <person name="Kavchok S."/>
            <person name="Keizer G."/>
            <person name="Linton E."/>
            <person name="Llaca V."/>
            <person name="Song R."/>
            <person name="Tanyolac B."/>
            <person name="Young S."/>
            <person name="Ho-Il K."/>
            <person name="Hahn J.H."/>
            <person name="Sangsakoo G."/>
            <person name="Vanavichit A."/>
            <person name="de Mattos Luiz.A.T."/>
            <person name="Zimmer P.D."/>
            <person name="Malone G."/>
            <person name="Dellagostin O."/>
            <person name="de Oliveira A.C."/>
            <person name="Bevan M."/>
            <person name="Bancroft I."/>
            <person name="Minx P."/>
            <person name="Cordum H."/>
            <person name="Wilson R."/>
            <person name="Cheng Z."/>
            <person name="Jin W."/>
            <person name="Jiang J."/>
            <person name="Leong S.A."/>
            <person name="Iwama H."/>
            <person name="Gojobori T."/>
            <person name="Itoh T."/>
            <person name="Niimura Y."/>
            <person name="Fujii Y."/>
            <person name="Habara T."/>
            <person name="Sakai H."/>
            <person name="Sato Y."/>
            <person name="Wilson G."/>
            <person name="Kumar K."/>
            <person name="McCouch S."/>
            <person name="Juretic N."/>
            <person name="Hoen D."/>
            <person name="Wright S."/>
            <person name="Bruskiewich R."/>
            <person name="Bureau T."/>
            <person name="Miyao A."/>
            <person name="Hirochika H."/>
            <person name="Nishikawa T."/>
            <person name="Kadowaki K."/>
            <person name="Sugiura M."/>
            <person name="Burr B."/>
            <person name="Sasaki T."/>
        </authorList>
    </citation>
    <scope>NUCLEOTIDE SEQUENCE [LARGE SCALE GENOMIC DNA]</scope>
    <source>
        <strain evidence="3">cv. Nipponbare</strain>
    </source>
</reference>
<protein>
    <submittedName>
        <fullName evidence="2">Uncharacterized protein</fullName>
    </submittedName>
</protein>
<feature type="region of interest" description="Disordered" evidence="1">
    <location>
        <begin position="45"/>
        <end position="162"/>
    </location>
</feature>
<evidence type="ECO:0000313" key="2">
    <source>
        <dbReference type="EMBL" id="BAC83670.1"/>
    </source>
</evidence>
<accession>Q6Z638</accession>
<sequence length="389" mass="40565">MMMIEAFGVMRAACKSKVAYERAMVILKELRRQVEEEKTVADVIKGEGRRRQAGPTGQRHKGAGPPWTGTTEAVHRRSTGTDGPDRPKPIGRPGAARLGHSTAQSRLAKRRRAAARPPAATAGDSAGRRGGMLTKGGDGETTTRKPAAGSSGRQRWSGEEAVAGVRLGVADPREETAQSGVDRGGGATQMETTNTAAISGTGSGGALGRRLGRRWRAAGGGERGGGLGCAVGVVLEGWRGGNKRRPDFPLRWRSWRWRRLGAATAVAAGNGDRSSPECGSAWVGSRPDVAESAGEVGRRRGVVEGLTGADFRGESGGNGGGRGGDRAHVVGCELGCGRAPDFAATWTAMAVGVGRREVGGGADGWDRRSHLSAKGEKEGRKTDFCERAK</sequence>